<dbReference type="Gene3D" id="1.25.40.180">
    <property type="match status" value="1"/>
</dbReference>
<organism evidence="4 5">
    <name type="scientific">Umbelopsis vinacea</name>
    <dbReference type="NCBI Taxonomy" id="44442"/>
    <lineage>
        <taxon>Eukaryota</taxon>
        <taxon>Fungi</taxon>
        <taxon>Fungi incertae sedis</taxon>
        <taxon>Mucoromycota</taxon>
        <taxon>Mucoromycotina</taxon>
        <taxon>Umbelopsidomycetes</taxon>
        <taxon>Umbelopsidales</taxon>
        <taxon>Umbelopsidaceae</taxon>
        <taxon>Umbelopsis</taxon>
    </lineage>
</organism>
<dbReference type="AlphaFoldDB" id="A0A8H7QB54"/>
<feature type="transmembrane region" description="Helical" evidence="2">
    <location>
        <begin position="135"/>
        <end position="154"/>
    </location>
</feature>
<dbReference type="EMBL" id="JAEPRA010000002">
    <property type="protein sequence ID" value="KAG2188610.1"/>
    <property type="molecule type" value="Genomic_DNA"/>
</dbReference>
<dbReference type="GO" id="GO:0006406">
    <property type="term" value="P:mRNA export from nucleus"/>
    <property type="evidence" value="ECO:0007669"/>
    <property type="project" value="InterPro"/>
</dbReference>
<feature type="transmembrane region" description="Helical" evidence="2">
    <location>
        <begin position="169"/>
        <end position="189"/>
    </location>
</feature>
<sequence length="208" mass="23706">MAKQFEDDRPRNNRSGPYDRQRQRDRPPVDEPEDIEMRLKSLIIKIGDKASSDLKINLTKMAGILSTDYQKFPETVASTFKSCITELPMKTAVYGTLLGLLNAKNHEVTSRLFDDIVAAAKESLAKSEWQKVKYYVRYFGELVNANVILPAAYLDLLNDLLAAVDEPNLIISYADCMVYIVLAALPWVSRDRLSLCRYRQTNDVLIVR</sequence>
<dbReference type="GO" id="GO:0003729">
    <property type="term" value="F:mRNA binding"/>
    <property type="evidence" value="ECO:0007669"/>
    <property type="project" value="TreeGrafter"/>
</dbReference>
<dbReference type="GO" id="GO:0005634">
    <property type="term" value="C:nucleus"/>
    <property type="evidence" value="ECO:0007669"/>
    <property type="project" value="TreeGrafter"/>
</dbReference>
<dbReference type="InterPro" id="IPR016024">
    <property type="entry name" value="ARM-type_fold"/>
</dbReference>
<evidence type="ECO:0000259" key="3">
    <source>
        <dbReference type="Pfam" id="PF02854"/>
    </source>
</evidence>
<keyword evidence="5" id="KW-1185">Reference proteome</keyword>
<gene>
    <name evidence="4" type="ORF">INT44_001365</name>
</gene>
<dbReference type="Pfam" id="PF02854">
    <property type="entry name" value="MIF4G"/>
    <property type="match status" value="1"/>
</dbReference>
<keyword evidence="2" id="KW-1133">Transmembrane helix</keyword>
<comment type="caution">
    <text evidence="4">The sequence shown here is derived from an EMBL/GenBank/DDBJ whole genome shotgun (WGS) entry which is preliminary data.</text>
</comment>
<dbReference type="PANTHER" id="PTHR12412:SF2">
    <property type="entry name" value="NUCLEAR CAP-BINDING PROTEIN SUBUNIT 1"/>
    <property type="match status" value="1"/>
</dbReference>
<name>A0A8H7QB54_9FUNG</name>
<proteinExistence type="predicted"/>
<keyword evidence="2" id="KW-0472">Membrane</keyword>
<evidence type="ECO:0000313" key="4">
    <source>
        <dbReference type="EMBL" id="KAG2188610.1"/>
    </source>
</evidence>
<feature type="domain" description="MIF4G" evidence="3">
    <location>
        <begin position="38"/>
        <end position="188"/>
    </location>
</feature>
<reference evidence="4" key="1">
    <citation type="submission" date="2020-12" db="EMBL/GenBank/DDBJ databases">
        <title>Metabolic potential, ecology and presence of endohyphal bacteria is reflected in genomic diversity of Mucoromycotina.</title>
        <authorList>
            <person name="Muszewska A."/>
            <person name="Okrasinska A."/>
            <person name="Steczkiewicz K."/>
            <person name="Drgas O."/>
            <person name="Orlowska M."/>
            <person name="Perlinska-Lenart U."/>
            <person name="Aleksandrzak-Piekarczyk T."/>
            <person name="Szatraj K."/>
            <person name="Zielenkiewicz U."/>
            <person name="Pilsyk S."/>
            <person name="Malc E."/>
            <person name="Mieczkowski P."/>
            <person name="Kruszewska J.S."/>
            <person name="Biernat P."/>
            <person name="Pawlowska J."/>
        </authorList>
    </citation>
    <scope>NUCLEOTIDE SEQUENCE</scope>
    <source>
        <strain evidence="4">WA0000051536</strain>
    </source>
</reference>
<dbReference type="InterPro" id="IPR027159">
    <property type="entry name" value="CBP80"/>
</dbReference>
<evidence type="ECO:0000256" key="2">
    <source>
        <dbReference type="SAM" id="Phobius"/>
    </source>
</evidence>
<feature type="region of interest" description="Disordered" evidence="1">
    <location>
        <begin position="1"/>
        <end position="32"/>
    </location>
</feature>
<keyword evidence="2" id="KW-0812">Transmembrane</keyword>
<dbReference type="SUPFAM" id="SSF48371">
    <property type="entry name" value="ARM repeat"/>
    <property type="match status" value="1"/>
</dbReference>
<protein>
    <recommendedName>
        <fullName evidence="3">MIF4G domain-containing protein</fullName>
    </recommendedName>
</protein>
<evidence type="ECO:0000256" key="1">
    <source>
        <dbReference type="SAM" id="MobiDB-lite"/>
    </source>
</evidence>
<dbReference type="Proteomes" id="UP000612746">
    <property type="component" value="Unassembled WGS sequence"/>
</dbReference>
<evidence type="ECO:0000313" key="5">
    <source>
        <dbReference type="Proteomes" id="UP000612746"/>
    </source>
</evidence>
<dbReference type="InterPro" id="IPR003890">
    <property type="entry name" value="MIF4G-like_typ-3"/>
</dbReference>
<dbReference type="OrthoDB" id="2433463at2759"/>
<dbReference type="GO" id="GO:0000339">
    <property type="term" value="F:RNA cap binding"/>
    <property type="evidence" value="ECO:0007669"/>
    <property type="project" value="InterPro"/>
</dbReference>
<accession>A0A8H7QB54</accession>
<dbReference type="PANTHER" id="PTHR12412">
    <property type="entry name" value="CAP BINDING PROTEIN"/>
    <property type="match status" value="1"/>
</dbReference>
<dbReference type="GO" id="GO:0000184">
    <property type="term" value="P:nuclear-transcribed mRNA catabolic process, nonsense-mediated decay"/>
    <property type="evidence" value="ECO:0007669"/>
    <property type="project" value="TreeGrafter"/>
</dbReference>
<dbReference type="GO" id="GO:0005846">
    <property type="term" value="C:nuclear cap binding complex"/>
    <property type="evidence" value="ECO:0007669"/>
    <property type="project" value="InterPro"/>
</dbReference>